<evidence type="ECO:0000256" key="2">
    <source>
        <dbReference type="ARBA" id="ARBA00022679"/>
    </source>
</evidence>
<dbReference type="GO" id="GO:0005975">
    <property type="term" value="P:carbohydrate metabolic process"/>
    <property type="evidence" value="ECO:0007669"/>
    <property type="project" value="InterPro"/>
</dbReference>
<dbReference type="Pfam" id="PF00201">
    <property type="entry name" value="UDPGT"/>
    <property type="match status" value="1"/>
</dbReference>
<gene>
    <name evidence="5" type="ORF">OSB1V03_LOCUS2785</name>
</gene>
<keyword evidence="6" id="KW-1185">Reference proteome</keyword>
<dbReference type="Gene3D" id="3.40.50.2000">
    <property type="entry name" value="Glycogen Phosphorylase B"/>
    <property type="match status" value="2"/>
</dbReference>
<dbReference type="OrthoDB" id="5835829at2759"/>
<name>A0A7R9PVK9_9ACAR</name>
<comment type="similarity">
    <text evidence="1">Belongs to the glycosyl hydrolase 16 family.</text>
</comment>
<dbReference type="InterPro" id="IPR035595">
    <property type="entry name" value="UDP_glycos_trans_CS"/>
</dbReference>
<protein>
    <recommendedName>
        <fullName evidence="4">GH16 domain-containing protein</fullName>
    </recommendedName>
</protein>
<dbReference type="InterPro" id="IPR013320">
    <property type="entry name" value="ConA-like_dom_sf"/>
</dbReference>
<dbReference type="AlphaFoldDB" id="A0A7R9PVK9"/>
<evidence type="ECO:0000259" key="4">
    <source>
        <dbReference type="PROSITE" id="PS51762"/>
    </source>
</evidence>
<dbReference type="InterPro" id="IPR002213">
    <property type="entry name" value="UDP_glucos_trans"/>
</dbReference>
<evidence type="ECO:0000256" key="3">
    <source>
        <dbReference type="SAM" id="SignalP"/>
    </source>
</evidence>
<feature type="domain" description="GH16" evidence="4">
    <location>
        <begin position="33"/>
        <end position="278"/>
    </location>
</feature>
<dbReference type="PANTHER" id="PTHR10963:SF55">
    <property type="entry name" value="GLYCOSIDE HYDROLASE FAMILY 16 PROTEIN"/>
    <property type="match status" value="1"/>
</dbReference>
<evidence type="ECO:0000313" key="5">
    <source>
        <dbReference type="EMBL" id="CAD7622320.1"/>
    </source>
</evidence>
<dbReference type="Gene3D" id="2.60.120.200">
    <property type="match status" value="1"/>
</dbReference>
<dbReference type="CDD" id="cd03784">
    <property type="entry name" value="GT1_Gtf-like"/>
    <property type="match status" value="1"/>
</dbReference>
<dbReference type="PROSITE" id="PS00375">
    <property type="entry name" value="UDPGT"/>
    <property type="match status" value="1"/>
</dbReference>
<evidence type="ECO:0000313" key="6">
    <source>
        <dbReference type="Proteomes" id="UP000759131"/>
    </source>
</evidence>
<organism evidence="5">
    <name type="scientific">Medioppia subpectinata</name>
    <dbReference type="NCBI Taxonomy" id="1979941"/>
    <lineage>
        <taxon>Eukaryota</taxon>
        <taxon>Metazoa</taxon>
        <taxon>Ecdysozoa</taxon>
        <taxon>Arthropoda</taxon>
        <taxon>Chelicerata</taxon>
        <taxon>Arachnida</taxon>
        <taxon>Acari</taxon>
        <taxon>Acariformes</taxon>
        <taxon>Sarcoptiformes</taxon>
        <taxon>Oribatida</taxon>
        <taxon>Brachypylina</taxon>
        <taxon>Oppioidea</taxon>
        <taxon>Oppiidae</taxon>
        <taxon>Medioppia</taxon>
    </lineage>
</organism>
<dbReference type="SUPFAM" id="SSF53756">
    <property type="entry name" value="UDP-Glycosyltransferase/glycogen phosphorylase"/>
    <property type="match status" value="1"/>
</dbReference>
<dbReference type="CDD" id="cd08023">
    <property type="entry name" value="GH16_laminarinase_like"/>
    <property type="match status" value="1"/>
</dbReference>
<dbReference type="Pfam" id="PF00722">
    <property type="entry name" value="Glyco_hydro_16"/>
    <property type="match status" value="1"/>
</dbReference>
<feature type="signal peptide" evidence="3">
    <location>
        <begin position="1"/>
        <end position="25"/>
    </location>
</feature>
<keyword evidence="2" id="KW-0808">Transferase</keyword>
<keyword evidence="3" id="KW-0732">Signal</keyword>
<evidence type="ECO:0000256" key="1">
    <source>
        <dbReference type="ARBA" id="ARBA00006865"/>
    </source>
</evidence>
<reference evidence="5" key="1">
    <citation type="submission" date="2020-11" db="EMBL/GenBank/DDBJ databases">
        <authorList>
            <person name="Tran Van P."/>
        </authorList>
    </citation>
    <scope>NUCLEOTIDE SEQUENCE</scope>
</reference>
<dbReference type="GO" id="GO:0004553">
    <property type="term" value="F:hydrolase activity, hydrolyzing O-glycosyl compounds"/>
    <property type="evidence" value="ECO:0007669"/>
    <property type="project" value="InterPro"/>
</dbReference>
<dbReference type="EMBL" id="CAJPIZ010001030">
    <property type="protein sequence ID" value="CAG2102750.1"/>
    <property type="molecule type" value="Genomic_DNA"/>
</dbReference>
<dbReference type="PANTHER" id="PTHR10963">
    <property type="entry name" value="GLYCOSYL HYDROLASE-RELATED"/>
    <property type="match status" value="1"/>
</dbReference>
<sequence length="694" mass="77847">MAVMYIKMLFPMLLLLMGMCGPASGDWVEVWRDDFNGNSLNLSNWKFETGGGGWGNNELEYYTNGQNADVCNGSLTITAKVENVGCENFTSSRLNSIPSWTYGYFQARAKLPKGKDLWPAIWLFPQNNTYGLWAASGEIDIMEYKGQVVDTIEGTIWYGAKSPNEVFMGSGHKSFPIDFSADYHVFGMQWTNTFISWLLDGQQYYSVSINGNLSSGAPYTANGQPFDQPFNWVLNVAVGGNYFPVSCYGPVVTPALASQWPQPYMQIDYVSVSQWQTSDADIVSNENVDTGKGGHMYSAIGIAETLIASGHEVWFTVNSCWSGQLTRYGINEVLLDQMDSPLGTSIEHTVKGMKTREVLSGASPAQKARYCGLNFEFIATNVKLLDKQLERPILTIKPDVIVLDQMLTVPSVELSGIPCVWVCSHGPLYLMAGLDERAPPFASGLSATGDQSLWREFRQIVRNSIKEDWMAFNDYMIDRGCKPLPKYAMYNPLHYLNIYGYPLELDYQDIRPLSANFIRFDNLMRTESDLTFVVPRELVNKPGKFIYFSLGHFGSADLGPLNTEYTLADNMWGQEWVSQIQVIRHIDLVITHGGNNSVCETMFFGKPMIVMPLFADQYDNAQRIHDKGFGLRLDAYKCSEEELLAAIETLLSDSAMTDCLAEVSRRIQTDNSLAKLPKLIEDFVQNPDKYINTV</sequence>
<dbReference type="Proteomes" id="UP000759131">
    <property type="component" value="Unassembled WGS sequence"/>
</dbReference>
<dbReference type="GO" id="GO:0008194">
    <property type="term" value="F:UDP-glycosyltransferase activity"/>
    <property type="evidence" value="ECO:0007669"/>
    <property type="project" value="InterPro"/>
</dbReference>
<dbReference type="InterPro" id="IPR050546">
    <property type="entry name" value="Glycosyl_Hydrlase_16"/>
</dbReference>
<proteinExistence type="inferred from homology"/>
<dbReference type="PROSITE" id="PS51762">
    <property type="entry name" value="GH16_2"/>
    <property type="match status" value="1"/>
</dbReference>
<accession>A0A7R9PVK9</accession>
<dbReference type="SUPFAM" id="SSF49899">
    <property type="entry name" value="Concanavalin A-like lectins/glucanases"/>
    <property type="match status" value="1"/>
</dbReference>
<dbReference type="EMBL" id="OC855605">
    <property type="protein sequence ID" value="CAD7622320.1"/>
    <property type="molecule type" value="Genomic_DNA"/>
</dbReference>
<dbReference type="InterPro" id="IPR000757">
    <property type="entry name" value="Beta-glucanase-like"/>
</dbReference>
<feature type="chain" id="PRO_5035592643" description="GH16 domain-containing protein" evidence="3">
    <location>
        <begin position="26"/>
        <end position="694"/>
    </location>
</feature>